<dbReference type="GO" id="GO:0005524">
    <property type="term" value="F:ATP binding"/>
    <property type="evidence" value="ECO:0007669"/>
    <property type="project" value="InterPro"/>
</dbReference>
<keyword evidence="3 13" id="KW-0812">Transmembrane</keyword>
<dbReference type="GO" id="GO:0005886">
    <property type="term" value="C:plasma membrane"/>
    <property type="evidence" value="ECO:0007669"/>
    <property type="project" value="TreeGrafter"/>
</dbReference>
<organism evidence="15 16">
    <name type="scientific">Nyctereutes procyonoides</name>
    <name type="common">Raccoon dog</name>
    <name type="synonym">Canis procyonoides</name>
    <dbReference type="NCBI Taxonomy" id="34880"/>
    <lineage>
        <taxon>Eukaryota</taxon>
        <taxon>Metazoa</taxon>
        <taxon>Chordata</taxon>
        <taxon>Craniata</taxon>
        <taxon>Vertebrata</taxon>
        <taxon>Euteleostomi</taxon>
        <taxon>Mammalia</taxon>
        <taxon>Eutheria</taxon>
        <taxon>Laurasiatheria</taxon>
        <taxon>Carnivora</taxon>
        <taxon>Caniformia</taxon>
        <taxon>Canidae</taxon>
        <taxon>Nyctereutes</taxon>
    </lineage>
</organism>
<dbReference type="PROSITE" id="PS50011">
    <property type="entry name" value="PROTEIN_KINASE_DOM"/>
    <property type="match status" value="1"/>
</dbReference>
<evidence type="ECO:0000256" key="12">
    <source>
        <dbReference type="ARBA" id="ARBA00023293"/>
    </source>
</evidence>
<dbReference type="Pfam" id="PF07714">
    <property type="entry name" value="PK_Tyr_Ser-Thr"/>
    <property type="match status" value="1"/>
</dbReference>
<evidence type="ECO:0000259" key="14">
    <source>
        <dbReference type="PROSITE" id="PS50011"/>
    </source>
</evidence>
<sequence length="995" mass="111820">MALRIGAEASLRSGLCLGNECHAAHPTLVLTVFTSMLNIFHPFSVQRLGSGLQTAMDKINSETVDLGNFSWEFTYTNSTCSIKESHNIFTSHVQREEISALFEPACPETAEVIGLLASEWNIPVFDFVGQTAKLKDNFLNDTYVKLVLSVHRIVDVLQRSLQYLGWKHIGMFGGHSGTSSGDAVDELWKVVENGLKSHFTITVSVKYTNNDPASCQKNLRAVSLVARIIILICSSEDAKTILLVAENLGLSTGEFVFIIEQWLEDSFWKEVLTNQKVTHFPTVCESLLLITLDSYGEDPGDEGFWKQVYQRLRVPPFYSFISAEEQLLLAYLHDAVLLHLGTVRALAKAGRELRDGCQVVRTLRASSRGALHGEGLGHSSLLFIMASSLFPGITGPVIVDSQGERHMDYLVYALQESRNGSLFLPFLQYYFPTIMNFSMTRWPHSSLPEDRHGCGFYSDLCEPTPASTGVTPVILTMTLLISVLGAVIIGLVLWMQSGKSQKRNKDIWWQINYDDITILPQNKRGTPVSRRDKSNSSSVMISARSFVKSQQREELFYAPGGLYQGSHVAICYVGNKAKAWVRKPSVLQEIWLVYELKHENIFPFFGICTEPSNICIVTHYCKKKKPNRGIGWIFKLSFVYDIVNGMPFLHRSPLGSHGNLKPSNCLVDSQMHVRLTGFELWELKSGRTYRTYKGLTNYLKFHWTVPELLQLPEAPWSGTPKGDVYSFAILMTELIHHQDHGPFDHLDEVPDEIIKRIKDPMASDPLRPSLSEEEGNEKIVVMVRACWDESPEKKPTFSCIKKILREASSKGPVNILDSMVSKLEMYANPLEGVVEERTNQLMAEKRKVDRPLSTMLPSFIREQLIAGRSIEPEHFESVTIFFSDIAGFTKLCSLSPSLPCKCVRGASRLPICNGSQHVEEIATMSLHVLNATVYFQIGHIPEEKLMLRIGIHTAILQAWGGYDLQKRGTIPVKGKGEQTTFWLEGKEGLTIPRIY</sequence>
<keyword evidence="6 13" id="KW-1133">Transmembrane helix</keyword>
<keyword evidence="9" id="KW-0675">Receptor</keyword>
<keyword evidence="10" id="KW-0325">Glycoprotein</keyword>
<dbReference type="SUPFAM" id="SSF56112">
    <property type="entry name" value="Protein kinase-like (PK-like)"/>
    <property type="match status" value="1"/>
</dbReference>
<keyword evidence="7" id="KW-0342">GTP-binding</keyword>
<dbReference type="GO" id="GO:0001653">
    <property type="term" value="F:peptide receptor activity"/>
    <property type="evidence" value="ECO:0007669"/>
    <property type="project" value="TreeGrafter"/>
</dbReference>
<keyword evidence="11" id="KW-0456">Lyase</keyword>
<keyword evidence="12" id="KW-0141">cGMP biosynthesis</keyword>
<keyword evidence="16" id="KW-1185">Reference proteome</keyword>
<keyword evidence="5" id="KW-0547">Nucleotide-binding</keyword>
<evidence type="ECO:0000256" key="4">
    <source>
        <dbReference type="ARBA" id="ARBA00022729"/>
    </source>
</evidence>
<dbReference type="PANTHER" id="PTHR11920">
    <property type="entry name" value="GUANYLYL CYCLASE"/>
    <property type="match status" value="1"/>
</dbReference>
<comment type="subcellular location">
    <subcellularLocation>
        <location evidence="1">Membrane</location>
        <topology evidence="1">Single-pass type I membrane protein</topology>
    </subcellularLocation>
</comment>
<evidence type="ECO:0000313" key="16">
    <source>
        <dbReference type="Proteomes" id="UP000645828"/>
    </source>
</evidence>
<evidence type="ECO:0000256" key="2">
    <source>
        <dbReference type="ARBA" id="ARBA00012202"/>
    </source>
</evidence>
<dbReference type="InterPro" id="IPR001828">
    <property type="entry name" value="ANF_lig-bd_rcpt"/>
</dbReference>
<dbReference type="AlphaFoldDB" id="A0A811ZCN4"/>
<evidence type="ECO:0000256" key="6">
    <source>
        <dbReference type="ARBA" id="ARBA00022989"/>
    </source>
</evidence>
<dbReference type="GO" id="GO:0004672">
    <property type="term" value="F:protein kinase activity"/>
    <property type="evidence" value="ECO:0007669"/>
    <property type="project" value="InterPro"/>
</dbReference>
<accession>A0A811ZCN4</accession>
<dbReference type="EC" id="4.6.1.2" evidence="2"/>
<dbReference type="SUPFAM" id="SSF55073">
    <property type="entry name" value="Nucleotide cyclase"/>
    <property type="match status" value="1"/>
</dbReference>
<feature type="domain" description="Protein kinase" evidence="14">
    <location>
        <begin position="513"/>
        <end position="804"/>
    </location>
</feature>
<dbReference type="EMBL" id="CAJHUB010000762">
    <property type="protein sequence ID" value="CAD7686485.1"/>
    <property type="molecule type" value="Genomic_DNA"/>
</dbReference>
<evidence type="ECO:0000256" key="5">
    <source>
        <dbReference type="ARBA" id="ARBA00022741"/>
    </source>
</evidence>
<dbReference type="PANTHER" id="PTHR11920:SF500">
    <property type="entry name" value="GUANYLATE CYCLASE 2G"/>
    <property type="match status" value="1"/>
</dbReference>
<dbReference type="GO" id="GO:0005525">
    <property type="term" value="F:GTP binding"/>
    <property type="evidence" value="ECO:0007669"/>
    <property type="project" value="UniProtKB-KW"/>
</dbReference>
<evidence type="ECO:0000256" key="8">
    <source>
        <dbReference type="ARBA" id="ARBA00023136"/>
    </source>
</evidence>
<proteinExistence type="predicted"/>
<dbReference type="Gene3D" id="1.10.510.10">
    <property type="entry name" value="Transferase(Phosphotransferase) domain 1"/>
    <property type="match status" value="1"/>
</dbReference>
<evidence type="ECO:0000256" key="7">
    <source>
        <dbReference type="ARBA" id="ARBA00023134"/>
    </source>
</evidence>
<dbReference type="SUPFAM" id="SSF53822">
    <property type="entry name" value="Periplasmic binding protein-like I"/>
    <property type="match status" value="1"/>
</dbReference>
<dbReference type="Proteomes" id="UP000645828">
    <property type="component" value="Unassembled WGS sequence"/>
</dbReference>
<dbReference type="InterPro" id="IPR001245">
    <property type="entry name" value="Ser-Thr/Tyr_kinase_cat_dom"/>
</dbReference>
<dbReference type="SMART" id="SM00044">
    <property type="entry name" value="CYCc"/>
    <property type="match status" value="1"/>
</dbReference>
<dbReference type="InterPro" id="IPR001170">
    <property type="entry name" value="ANPR/GUC"/>
</dbReference>
<protein>
    <recommendedName>
        <fullName evidence="2">guanylate cyclase</fullName>
        <ecNumber evidence="2">4.6.1.2</ecNumber>
    </recommendedName>
</protein>
<evidence type="ECO:0000256" key="3">
    <source>
        <dbReference type="ARBA" id="ARBA00022692"/>
    </source>
</evidence>
<dbReference type="GO" id="GO:0004016">
    <property type="term" value="F:adenylate cyclase activity"/>
    <property type="evidence" value="ECO:0007669"/>
    <property type="project" value="TreeGrafter"/>
</dbReference>
<keyword evidence="8 13" id="KW-0472">Membrane</keyword>
<dbReference type="InterPro" id="IPR050401">
    <property type="entry name" value="Cyclic_nucleotide_synthase"/>
</dbReference>
<dbReference type="InterPro" id="IPR029787">
    <property type="entry name" value="Nucleotide_cyclase"/>
</dbReference>
<evidence type="ECO:0000256" key="10">
    <source>
        <dbReference type="ARBA" id="ARBA00023180"/>
    </source>
</evidence>
<dbReference type="Gene3D" id="3.30.70.1230">
    <property type="entry name" value="Nucleotide cyclase"/>
    <property type="match status" value="1"/>
</dbReference>
<dbReference type="GO" id="GO:0035556">
    <property type="term" value="P:intracellular signal transduction"/>
    <property type="evidence" value="ECO:0007669"/>
    <property type="project" value="InterPro"/>
</dbReference>
<dbReference type="InterPro" id="IPR011009">
    <property type="entry name" value="Kinase-like_dom_sf"/>
</dbReference>
<feature type="transmembrane region" description="Helical" evidence="13">
    <location>
        <begin position="473"/>
        <end position="495"/>
    </location>
</feature>
<evidence type="ECO:0000256" key="9">
    <source>
        <dbReference type="ARBA" id="ARBA00023170"/>
    </source>
</evidence>
<gene>
    <name evidence="15" type="ORF">NYPRO_LOCUS19278</name>
</gene>
<evidence type="ECO:0000256" key="13">
    <source>
        <dbReference type="SAM" id="Phobius"/>
    </source>
</evidence>
<keyword evidence="4" id="KW-0732">Signal</keyword>
<dbReference type="Gene3D" id="3.40.50.2300">
    <property type="match status" value="2"/>
</dbReference>
<reference evidence="15" key="1">
    <citation type="submission" date="2020-12" db="EMBL/GenBank/DDBJ databases">
        <authorList>
            <consortium name="Molecular Ecology Group"/>
        </authorList>
    </citation>
    <scope>NUCLEOTIDE SEQUENCE</scope>
    <source>
        <strain evidence="15">TBG_1078</strain>
    </source>
</reference>
<dbReference type="GO" id="GO:0007168">
    <property type="term" value="P:receptor guanylyl cyclase signaling pathway"/>
    <property type="evidence" value="ECO:0007669"/>
    <property type="project" value="TreeGrafter"/>
</dbReference>
<dbReference type="Pfam" id="PF01094">
    <property type="entry name" value="ANF_receptor"/>
    <property type="match status" value="1"/>
</dbReference>
<dbReference type="InterPro" id="IPR028082">
    <property type="entry name" value="Peripla_BP_I"/>
</dbReference>
<dbReference type="PRINTS" id="PR00255">
    <property type="entry name" value="NATPEPTIDER"/>
</dbReference>
<dbReference type="InterPro" id="IPR001054">
    <property type="entry name" value="A/G_cyclase"/>
</dbReference>
<evidence type="ECO:0000256" key="1">
    <source>
        <dbReference type="ARBA" id="ARBA00004479"/>
    </source>
</evidence>
<dbReference type="GO" id="GO:0004383">
    <property type="term" value="F:guanylate cyclase activity"/>
    <property type="evidence" value="ECO:0007669"/>
    <property type="project" value="UniProtKB-EC"/>
</dbReference>
<evidence type="ECO:0000256" key="11">
    <source>
        <dbReference type="ARBA" id="ARBA00023239"/>
    </source>
</evidence>
<comment type="caution">
    <text evidence="15">The sequence shown here is derived from an EMBL/GenBank/DDBJ whole genome shotgun (WGS) entry which is preliminary data.</text>
</comment>
<name>A0A811ZCN4_NYCPR</name>
<evidence type="ECO:0000313" key="15">
    <source>
        <dbReference type="EMBL" id="CAD7686485.1"/>
    </source>
</evidence>
<dbReference type="InterPro" id="IPR000719">
    <property type="entry name" value="Prot_kinase_dom"/>
</dbReference>